<feature type="transmembrane region" description="Helical" evidence="1">
    <location>
        <begin position="12"/>
        <end position="30"/>
    </location>
</feature>
<keyword evidence="1" id="KW-0472">Membrane</keyword>
<feature type="transmembrane region" description="Helical" evidence="1">
    <location>
        <begin position="117"/>
        <end position="137"/>
    </location>
</feature>
<keyword evidence="1" id="KW-0812">Transmembrane</keyword>
<protein>
    <submittedName>
        <fullName evidence="2">Uncharacterized protein</fullName>
    </submittedName>
</protein>
<evidence type="ECO:0000313" key="3">
    <source>
        <dbReference type="Proteomes" id="UP000248134"/>
    </source>
</evidence>
<feature type="transmembrane region" description="Helical" evidence="1">
    <location>
        <begin position="36"/>
        <end position="58"/>
    </location>
</feature>
<dbReference type="EMBL" id="QKQS01000013">
    <property type="protein sequence ID" value="PZA11933.1"/>
    <property type="molecule type" value="Genomic_DNA"/>
</dbReference>
<evidence type="ECO:0000256" key="1">
    <source>
        <dbReference type="SAM" id="Phobius"/>
    </source>
</evidence>
<evidence type="ECO:0000313" key="2">
    <source>
        <dbReference type="EMBL" id="PZA11933.1"/>
    </source>
</evidence>
<sequence>MRLRVRKAAHLLERTGLALAGAACGTFVGAHVGTSFAALTTVGFLLGMIGLGAIGFYLGIDIPPLPFHDAEEESRARGKVDAAEFLSAFGTFLATLAAFVSVTAVVLRLNLHSVSSWLILIGWLAGVTMQITAGAIARLRRSHTH</sequence>
<reference evidence="2 3" key="1">
    <citation type="submission" date="2018-06" db="EMBL/GenBank/DDBJ databases">
        <title>Draft Whole-Genome Sequence of the purple photosynthetic bacterium Rhodospeudomonas palustris XCP.</title>
        <authorList>
            <person name="Rayyan A."/>
            <person name="Meyer T.E."/>
            <person name="Kyndt J.A."/>
        </authorList>
    </citation>
    <scope>NUCLEOTIDE SEQUENCE [LARGE SCALE GENOMIC DNA]</scope>
    <source>
        <strain evidence="2 3">XCP</strain>
    </source>
</reference>
<dbReference type="Proteomes" id="UP000248134">
    <property type="component" value="Unassembled WGS sequence"/>
</dbReference>
<feature type="transmembrane region" description="Helical" evidence="1">
    <location>
        <begin position="85"/>
        <end position="111"/>
    </location>
</feature>
<dbReference type="RefSeq" id="WP_110785457.1">
    <property type="nucleotide sequence ID" value="NZ_QKQS01000013.1"/>
</dbReference>
<dbReference type="OrthoDB" id="8138987at2"/>
<gene>
    <name evidence="2" type="ORF">DNX69_07825</name>
</gene>
<comment type="caution">
    <text evidence="2">The sequence shown here is derived from an EMBL/GenBank/DDBJ whole genome shotgun (WGS) entry which is preliminary data.</text>
</comment>
<name>A0A323UIP1_RHOPL</name>
<keyword evidence="1" id="KW-1133">Transmembrane helix</keyword>
<organism evidence="2 3">
    <name type="scientific">Rhodopseudomonas palustris</name>
    <dbReference type="NCBI Taxonomy" id="1076"/>
    <lineage>
        <taxon>Bacteria</taxon>
        <taxon>Pseudomonadati</taxon>
        <taxon>Pseudomonadota</taxon>
        <taxon>Alphaproteobacteria</taxon>
        <taxon>Hyphomicrobiales</taxon>
        <taxon>Nitrobacteraceae</taxon>
        <taxon>Rhodopseudomonas</taxon>
    </lineage>
</organism>
<proteinExistence type="predicted"/>
<accession>A0A323UIP1</accession>
<dbReference type="AlphaFoldDB" id="A0A323UIP1"/>